<dbReference type="InterPro" id="IPR046363">
    <property type="entry name" value="MS_N_TIM-barrel_dom"/>
</dbReference>
<evidence type="ECO:0000259" key="9">
    <source>
        <dbReference type="Pfam" id="PF20656"/>
    </source>
</evidence>
<evidence type="ECO:0000256" key="2">
    <source>
        <dbReference type="ARBA" id="ARBA00022435"/>
    </source>
</evidence>
<keyword evidence="4" id="KW-0808">Transferase</keyword>
<feature type="domain" description="Malate synthase C-terminal" evidence="10">
    <location>
        <begin position="436"/>
        <end position="549"/>
    </location>
</feature>
<dbReference type="Gene3D" id="3.20.20.360">
    <property type="entry name" value="Malate synthase, domain 3"/>
    <property type="match status" value="1"/>
</dbReference>
<dbReference type="GO" id="GO:0005782">
    <property type="term" value="C:peroxisomal matrix"/>
    <property type="evidence" value="ECO:0007669"/>
    <property type="project" value="TreeGrafter"/>
</dbReference>
<dbReference type="GO" id="GO:0006099">
    <property type="term" value="P:tricarboxylic acid cycle"/>
    <property type="evidence" value="ECO:0007669"/>
    <property type="project" value="UniProtKB-KW"/>
</dbReference>
<dbReference type="InterPro" id="IPR048356">
    <property type="entry name" value="MS_N"/>
</dbReference>
<dbReference type="InterPro" id="IPR048355">
    <property type="entry name" value="MS_C"/>
</dbReference>
<dbReference type="FunFam" id="1.20.1220.12:FF:000001">
    <property type="entry name" value="Malate synthase"/>
    <property type="match status" value="1"/>
</dbReference>
<keyword evidence="3" id="KW-0816">Tricarboxylic acid cycle</keyword>
<evidence type="ECO:0000256" key="4">
    <source>
        <dbReference type="ARBA" id="ARBA00022679"/>
    </source>
</evidence>
<sequence length="560" mass="63972">MNKWKQTLLQNRIEILASENLNRLYTDVISEDALKFVATLHREFEGQRRRLMEDRIRVQASIVDSLDFVLVQDPKTFEIRQDPHWTITHEIPAVIADRKVDIVCLDVANRDALNACVKSGACGVQVDFDDGYAPTWENGLRAQKNIYDVVQGGQQQQGKDALLIMRPRSWNLIEMHMLVDGQPVSGGLFDYGLFMYLNAKQLIKTNRGPFFYIPKLENYQEAQLWNRIFMFTEQHLGLPTKSIKCIVLIENILAAYQMEEIIYYLRDYIVALNTGRWDYIFSFIKKFSDSPDHVFPNKSSLGLDQEFLQAYYHLLVKTSHRRGCLATGGMAPQYPTANQSSLCEKDKLAVFNGKSIEAAMGFDGGLVAHPSSVDACRKAFDKVIGQNRLNNLQTSSNNKKKNSNSNSSNNRLLGYSPIEAKKYLDQLIVMPKGIVTEQDVRGCVYVLYNYISHWIKGQGAVPMNGVVEDLATAEINRALLWNWIKNNVELNESTDKKVTIQLILNLIKHQFFYNNNNNNDFNNDPITKILLTLITSQSFIDFMPTILYPLITNIQINSNL</sequence>
<dbReference type="InterPro" id="IPR006252">
    <property type="entry name" value="Malate_synthA"/>
</dbReference>
<dbReference type="GO" id="GO:0006097">
    <property type="term" value="P:glyoxylate cycle"/>
    <property type="evidence" value="ECO:0007669"/>
    <property type="project" value="UniProtKB-KW"/>
</dbReference>
<dbReference type="PIRSF" id="PIRSF001363">
    <property type="entry name" value="Malate_synth"/>
    <property type="match status" value="1"/>
</dbReference>
<name>A0A8J4PRA5_9MYCE</name>
<dbReference type="InterPro" id="IPR001465">
    <property type="entry name" value="Malate_synthase_TIM"/>
</dbReference>
<organism evidence="11 12">
    <name type="scientific">Polysphondylium violaceum</name>
    <dbReference type="NCBI Taxonomy" id="133409"/>
    <lineage>
        <taxon>Eukaryota</taxon>
        <taxon>Amoebozoa</taxon>
        <taxon>Evosea</taxon>
        <taxon>Eumycetozoa</taxon>
        <taxon>Dictyostelia</taxon>
        <taxon>Dictyosteliales</taxon>
        <taxon>Dictyosteliaceae</taxon>
        <taxon>Polysphondylium</taxon>
    </lineage>
</organism>
<comment type="caution">
    <text evidence="11">The sequence shown here is derived from an EMBL/GenBank/DDBJ whole genome shotgun (WGS) entry which is preliminary data.</text>
</comment>
<feature type="region of interest" description="Disordered" evidence="7">
    <location>
        <begin position="392"/>
        <end position="412"/>
    </location>
</feature>
<dbReference type="EC" id="2.3.3.9" evidence="1"/>
<dbReference type="EMBL" id="AJWJ01000301">
    <property type="protein sequence ID" value="KAF2072203.1"/>
    <property type="molecule type" value="Genomic_DNA"/>
</dbReference>
<evidence type="ECO:0000256" key="5">
    <source>
        <dbReference type="ARBA" id="ARBA00047918"/>
    </source>
</evidence>
<feature type="domain" description="Malate synthase N-terminal" evidence="9">
    <location>
        <begin position="25"/>
        <end position="62"/>
    </location>
</feature>
<feature type="domain" description="Malate synthase TIM barrel" evidence="8">
    <location>
        <begin position="163"/>
        <end position="398"/>
    </location>
</feature>
<evidence type="ECO:0000259" key="10">
    <source>
        <dbReference type="Pfam" id="PF20659"/>
    </source>
</evidence>
<dbReference type="Pfam" id="PF20659">
    <property type="entry name" value="MS_C"/>
    <property type="match status" value="1"/>
</dbReference>
<dbReference type="OrthoDB" id="4078635at2759"/>
<evidence type="ECO:0000256" key="6">
    <source>
        <dbReference type="PIRSR" id="PIRSR001363-1"/>
    </source>
</evidence>
<feature type="active site" description="Proton donor" evidence="6">
    <location>
        <position position="469"/>
    </location>
</feature>
<dbReference type="Pfam" id="PF01274">
    <property type="entry name" value="MS_TIM-barrel"/>
    <property type="match status" value="1"/>
</dbReference>
<accession>A0A8J4PRA5</accession>
<feature type="active site" description="Proton acceptor" evidence="6">
    <location>
        <position position="166"/>
    </location>
</feature>
<dbReference type="AlphaFoldDB" id="A0A8J4PRA5"/>
<dbReference type="InterPro" id="IPR011076">
    <property type="entry name" value="Malate_synth_sf"/>
</dbReference>
<evidence type="ECO:0000259" key="8">
    <source>
        <dbReference type="Pfam" id="PF01274"/>
    </source>
</evidence>
<evidence type="ECO:0000313" key="12">
    <source>
        <dbReference type="Proteomes" id="UP000695562"/>
    </source>
</evidence>
<evidence type="ECO:0000256" key="3">
    <source>
        <dbReference type="ARBA" id="ARBA00022532"/>
    </source>
</evidence>
<dbReference type="Pfam" id="PF20656">
    <property type="entry name" value="MS_N"/>
    <property type="match status" value="1"/>
</dbReference>
<evidence type="ECO:0000256" key="1">
    <source>
        <dbReference type="ARBA" id="ARBA00012636"/>
    </source>
</evidence>
<dbReference type="Gene3D" id="1.20.1220.12">
    <property type="entry name" value="Malate synthase, domain III"/>
    <property type="match status" value="1"/>
</dbReference>
<evidence type="ECO:0000256" key="7">
    <source>
        <dbReference type="SAM" id="MobiDB-lite"/>
    </source>
</evidence>
<dbReference type="GO" id="GO:0004474">
    <property type="term" value="F:malate synthase activity"/>
    <property type="evidence" value="ECO:0007669"/>
    <property type="project" value="UniProtKB-EC"/>
</dbReference>
<protein>
    <recommendedName>
        <fullName evidence="1">malate synthase</fullName>
        <ecNumber evidence="1">2.3.3.9</ecNumber>
    </recommendedName>
</protein>
<dbReference type="PANTHER" id="PTHR42902:SF3">
    <property type="entry name" value="MALATE SYNTHASE"/>
    <property type="match status" value="1"/>
</dbReference>
<dbReference type="PANTHER" id="PTHR42902">
    <property type="entry name" value="MALATE SYNTHASE"/>
    <property type="match status" value="1"/>
</dbReference>
<reference evidence="11" key="1">
    <citation type="submission" date="2020-01" db="EMBL/GenBank/DDBJ databases">
        <title>Development of genomics and gene disruption for Polysphondylium violaceum indicates a role for the polyketide synthase stlB in stalk morphogenesis.</title>
        <authorList>
            <person name="Narita B."/>
            <person name="Kawabe Y."/>
            <person name="Kin K."/>
            <person name="Saito T."/>
            <person name="Gibbs R."/>
            <person name="Kuspa A."/>
            <person name="Muzny D."/>
            <person name="Queller D."/>
            <person name="Richards S."/>
            <person name="Strassman J."/>
            <person name="Sucgang R."/>
            <person name="Worley K."/>
            <person name="Schaap P."/>
        </authorList>
    </citation>
    <scope>NUCLEOTIDE SEQUENCE</scope>
    <source>
        <strain evidence="11">QSvi11</strain>
    </source>
</reference>
<dbReference type="InterPro" id="IPR044856">
    <property type="entry name" value="Malate_synth_C_sf"/>
</dbReference>
<dbReference type="SUPFAM" id="SSF51645">
    <property type="entry name" value="Malate synthase G"/>
    <property type="match status" value="1"/>
</dbReference>
<dbReference type="Proteomes" id="UP000695562">
    <property type="component" value="Unassembled WGS sequence"/>
</dbReference>
<proteinExistence type="predicted"/>
<comment type="catalytic activity">
    <reaction evidence="5">
        <text>glyoxylate + acetyl-CoA + H2O = (S)-malate + CoA + H(+)</text>
        <dbReference type="Rhea" id="RHEA:18181"/>
        <dbReference type="ChEBI" id="CHEBI:15377"/>
        <dbReference type="ChEBI" id="CHEBI:15378"/>
        <dbReference type="ChEBI" id="CHEBI:15589"/>
        <dbReference type="ChEBI" id="CHEBI:36655"/>
        <dbReference type="ChEBI" id="CHEBI:57287"/>
        <dbReference type="ChEBI" id="CHEBI:57288"/>
        <dbReference type="EC" id="2.3.3.9"/>
    </reaction>
</comment>
<gene>
    <name evidence="11" type="ORF">CYY_006484</name>
</gene>
<keyword evidence="12" id="KW-1185">Reference proteome</keyword>
<keyword evidence="2" id="KW-0329">Glyoxylate bypass</keyword>
<evidence type="ECO:0000313" key="11">
    <source>
        <dbReference type="EMBL" id="KAF2072203.1"/>
    </source>
</evidence>